<protein>
    <recommendedName>
        <fullName evidence="2">Fatty acid hydroxylase domain-containing protein</fullName>
    </recommendedName>
</protein>
<dbReference type="GO" id="GO:0016491">
    <property type="term" value="F:oxidoreductase activity"/>
    <property type="evidence" value="ECO:0007669"/>
    <property type="project" value="InterPro"/>
</dbReference>
<evidence type="ECO:0000313" key="3">
    <source>
        <dbReference type="EMBL" id="GIZ39775.1"/>
    </source>
</evidence>
<evidence type="ECO:0000256" key="1">
    <source>
        <dbReference type="SAM" id="Phobius"/>
    </source>
</evidence>
<dbReference type="GO" id="GO:0005506">
    <property type="term" value="F:iron ion binding"/>
    <property type="evidence" value="ECO:0007669"/>
    <property type="project" value="InterPro"/>
</dbReference>
<dbReference type="RefSeq" id="XP_044654262.1">
    <property type="nucleotide sequence ID" value="XM_044798327.1"/>
</dbReference>
<evidence type="ECO:0000313" key="4">
    <source>
        <dbReference type="Proteomes" id="UP000825890"/>
    </source>
</evidence>
<keyword evidence="1" id="KW-1133">Transmembrane helix</keyword>
<dbReference type="AlphaFoldDB" id="A0A9P3CH48"/>
<feature type="domain" description="Fatty acid hydroxylase" evidence="2">
    <location>
        <begin position="188"/>
        <end position="323"/>
    </location>
</feature>
<dbReference type="Proteomes" id="UP000825890">
    <property type="component" value="Unassembled WGS sequence"/>
</dbReference>
<keyword evidence="4" id="KW-1185">Reference proteome</keyword>
<evidence type="ECO:0000259" key="2">
    <source>
        <dbReference type="Pfam" id="PF04116"/>
    </source>
</evidence>
<proteinExistence type="predicted"/>
<name>A0A9P3CH48_9PEZI</name>
<keyword evidence="1" id="KW-0812">Transmembrane</keyword>
<organism evidence="3 4">
    <name type="scientific">Cercospora kikuchii</name>
    <dbReference type="NCBI Taxonomy" id="84275"/>
    <lineage>
        <taxon>Eukaryota</taxon>
        <taxon>Fungi</taxon>
        <taxon>Dikarya</taxon>
        <taxon>Ascomycota</taxon>
        <taxon>Pezizomycotina</taxon>
        <taxon>Dothideomycetes</taxon>
        <taxon>Dothideomycetidae</taxon>
        <taxon>Mycosphaerellales</taxon>
        <taxon>Mycosphaerellaceae</taxon>
        <taxon>Cercospora</taxon>
    </lineage>
</organism>
<dbReference type="GeneID" id="68288721"/>
<dbReference type="InterPro" id="IPR006694">
    <property type="entry name" value="Fatty_acid_hydroxylase"/>
</dbReference>
<dbReference type="OrthoDB" id="408954at2759"/>
<keyword evidence="1" id="KW-0472">Membrane</keyword>
<dbReference type="EMBL" id="BOLY01000002">
    <property type="protein sequence ID" value="GIZ39775.1"/>
    <property type="molecule type" value="Genomic_DNA"/>
</dbReference>
<feature type="transmembrane region" description="Helical" evidence="1">
    <location>
        <begin position="135"/>
        <end position="156"/>
    </location>
</feature>
<dbReference type="GO" id="GO:0008610">
    <property type="term" value="P:lipid biosynthetic process"/>
    <property type="evidence" value="ECO:0007669"/>
    <property type="project" value="InterPro"/>
</dbReference>
<accession>A0A9P3CH48</accession>
<dbReference type="Pfam" id="PF04116">
    <property type="entry name" value="FA_hydroxylase"/>
    <property type="match status" value="1"/>
</dbReference>
<feature type="transmembrane region" description="Helical" evidence="1">
    <location>
        <begin position="43"/>
        <end position="70"/>
    </location>
</feature>
<sequence>MQAVRDKLVYGSGYLSGRSAGWPTGFWELYGTVMSKVTGMLTLPLPLVSFIAIPLYGGSSTTVSLGFFYLTWISLIWSKGPLTIEIYGTAIIRLFCYLIPSLLSLGFDLSIPSMSRKVKAAGKRHLPHQLGRDRLLHVAALATCNIFLGVLIQAILEIVATRVLHLRSLLQVSKAVPLPWTLLMDVLRGFAVRGAVHYAIHRYVLHEWQSVLQKWHLEYQHCTDITFSMLAAYDHPAAYLLKGFLPTFLPAVIFRWHVLTWHLFLSLVSLEEFFIFSGYTALPSTIITGGMARRNEAHFASVGDGYGIGNYGRLGLLDLCFGTSCPDEDDVIDDIQEEAEKHNVQDRVTNAVDSGMSKLKKQKARKRK</sequence>
<comment type="caution">
    <text evidence="3">The sequence shown here is derived from an EMBL/GenBank/DDBJ whole genome shotgun (WGS) entry which is preliminary data.</text>
</comment>
<feature type="transmembrane region" description="Helical" evidence="1">
    <location>
        <begin position="90"/>
        <end position="114"/>
    </location>
</feature>
<gene>
    <name evidence="3" type="ORF">CKM354_000314600</name>
</gene>
<reference evidence="3 4" key="1">
    <citation type="submission" date="2021-01" db="EMBL/GenBank/DDBJ databases">
        <title>Cercospora kikuchii MAFF 305040 whole genome shotgun sequence.</title>
        <authorList>
            <person name="Kashiwa T."/>
            <person name="Suzuki T."/>
        </authorList>
    </citation>
    <scope>NUCLEOTIDE SEQUENCE [LARGE SCALE GENOMIC DNA]</scope>
    <source>
        <strain evidence="3 4">MAFF 305040</strain>
    </source>
</reference>